<evidence type="ECO:0000256" key="1">
    <source>
        <dbReference type="SAM" id="Phobius"/>
    </source>
</evidence>
<evidence type="ECO:0000313" key="2">
    <source>
        <dbReference type="EMBL" id="OFA12077.1"/>
    </source>
</evidence>
<keyword evidence="1" id="KW-0472">Membrane</keyword>
<dbReference type="RefSeq" id="WP_070367310.1">
    <property type="nucleotide sequence ID" value="NZ_JAZHVW010000012.1"/>
</dbReference>
<protein>
    <submittedName>
        <fullName evidence="2">Hemolysin XhlA</fullName>
    </submittedName>
</protein>
<sequence length="84" mass="9328">MSEKEPFNVTTTLMEIKTEVARISAKLDDLNGVSSKAEKALSAADENQRDIDRLTKVQNWIITTIVAGIAIPVLMILIKSWLTK</sequence>
<proteinExistence type="predicted"/>
<keyword evidence="1" id="KW-0812">Transmembrane</keyword>
<accession>A0A1E7XG56</accession>
<dbReference type="InterPro" id="IPR019715">
    <property type="entry name" value="Haemolysin_XhlA"/>
</dbReference>
<dbReference type="EMBL" id="MIQE01000009">
    <property type="protein sequence ID" value="OFA12077.1"/>
    <property type="molecule type" value="Genomic_DNA"/>
</dbReference>
<evidence type="ECO:0000313" key="3">
    <source>
        <dbReference type="Proteomes" id="UP000177010"/>
    </source>
</evidence>
<name>A0A1E7XG56_9LACO</name>
<comment type="caution">
    <text evidence="2">The sequence shown here is derived from an EMBL/GenBank/DDBJ whole genome shotgun (WGS) entry which is preliminary data.</text>
</comment>
<keyword evidence="1" id="KW-1133">Transmembrane helix</keyword>
<dbReference type="Pfam" id="PF10779">
    <property type="entry name" value="XhlA"/>
    <property type="match status" value="1"/>
</dbReference>
<organism evidence="2 3">
    <name type="scientific">Lentilactobacillus sunkii</name>
    <dbReference type="NCBI Taxonomy" id="481719"/>
    <lineage>
        <taxon>Bacteria</taxon>
        <taxon>Bacillati</taxon>
        <taxon>Bacillota</taxon>
        <taxon>Bacilli</taxon>
        <taxon>Lactobacillales</taxon>
        <taxon>Lactobacillaceae</taxon>
        <taxon>Lentilactobacillus</taxon>
    </lineage>
</organism>
<dbReference type="Proteomes" id="UP000177010">
    <property type="component" value="Unassembled WGS sequence"/>
</dbReference>
<reference evidence="2 3" key="1">
    <citation type="submission" date="2016-09" db="EMBL/GenBank/DDBJ databases">
        <title>Genome Sequence of Lactobacillus sunkii Strain CG01.</title>
        <authorList>
            <person name="Poehlein A."/>
            <person name="Gabris C."/>
            <person name="Bengelsdorf F.R."/>
            <person name="Duerre P."/>
            <person name="Daniel R."/>
        </authorList>
    </citation>
    <scope>NUCLEOTIDE SEQUENCE [LARGE SCALE GENOMIC DNA]</scope>
    <source>
        <strain evidence="2 3">CG_D</strain>
    </source>
</reference>
<feature type="transmembrane region" description="Helical" evidence="1">
    <location>
        <begin position="60"/>
        <end position="78"/>
    </location>
</feature>
<dbReference type="AlphaFoldDB" id="A0A1E7XG56"/>
<dbReference type="STRING" id="481719.LASUN_06290"/>
<gene>
    <name evidence="2" type="ORF">LASUN_06290</name>
</gene>